<evidence type="ECO:0000256" key="4">
    <source>
        <dbReference type="ARBA" id="ARBA00023163"/>
    </source>
</evidence>
<protein>
    <submittedName>
        <fullName evidence="7">TetR family transcriptional regulator</fullName>
    </submittedName>
</protein>
<dbReference type="Pfam" id="PF00440">
    <property type="entry name" value="TetR_N"/>
    <property type="match status" value="1"/>
</dbReference>
<dbReference type="EMBL" id="PVSR01000004">
    <property type="protein sequence ID" value="PRW64351.1"/>
    <property type="molecule type" value="Genomic_DNA"/>
</dbReference>
<dbReference type="AlphaFoldDB" id="A0A2T0GZ22"/>
<dbReference type="SUPFAM" id="SSF48498">
    <property type="entry name" value="Tetracyclin repressor-like, C-terminal domain"/>
    <property type="match status" value="1"/>
</dbReference>
<name>A0A2T0GZ22_ACTMO</name>
<evidence type="ECO:0000313" key="7">
    <source>
        <dbReference type="EMBL" id="PRW64351.1"/>
    </source>
</evidence>
<keyword evidence="1" id="KW-0678">Repressor</keyword>
<dbReference type="GO" id="GO:0046677">
    <property type="term" value="P:response to antibiotic"/>
    <property type="evidence" value="ECO:0007669"/>
    <property type="project" value="InterPro"/>
</dbReference>
<dbReference type="RefSeq" id="WP_106112800.1">
    <property type="nucleotide sequence ID" value="NZ_PVSR01000004.1"/>
</dbReference>
<dbReference type="GO" id="GO:0000976">
    <property type="term" value="F:transcription cis-regulatory region binding"/>
    <property type="evidence" value="ECO:0007669"/>
    <property type="project" value="TreeGrafter"/>
</dbReference>
<gene>
    <name evidence="7" type="ORF">CEP50_05320</name>
</gene>
<dbReference type="PROSITE" id="PS50977">
    <property type="entry name" value="HTH_TETR_2"/>
    <property type="match status" value="1"/>
</dbReference>
<dbReference type="PANTHER" id="PTHR30055">
    <property type="entry name" value="HTH-TYPE TRANSCRIPTIONAL REGULATOR RUTR"/>
    <property type="match status" value="1"/>
</dbReference>
<dbReference type="InterPro" id="IPR003012">
    <property type="entry name" value="Tet_transcr_reg_TetR"/>
</dbReference>
<dbReference type="InParanoid" id="A0A2T0GZ22"/>
<dbReference type="Gene3D" id="1.10.357.10">
    <property type="entry name" value="Tetracycline Repressor, domain 2"/>
    <property type="match status" value="1"/>
</dbReference>
<reference evidence="7 8" key="1">
    <citation type="submission" date="2018-03" db="EMBL/GenBank/DDBJ databases">
        <title>Actinopolyspora mortivallis from Sahara, screening for active biomolecules.</title>
        <authorList>
            <person name="Selama O."/>
            <person name="Wellington E.M.H."/>
            <person name="Hacene H."/>
        </authorList>
    </citation>
    <scope>NUCLEOTIDE SEQUENCE [LARGE SCALE GENOMIC DNA]</scope>
    <source>
        <strain evidence="7 8">M5A</strain>
    </source>
</reference>
<dbReference type="InterPro" id="IPR004111">
    <property type="entry name" value="Repressor_TetR_C"/>
</dbReference>
<evidence type="ECO:0000256" key="3">
    <source>
        <dbReference type="ARBA" id="ARBA00023125"/>
    </source>
</evidence>
<dbReference type="InterPro" id="IPR036271">
    <property type="entry name" value="Tet_transcr_reg_TetR-rel_C_sf"/>
</dbReference>
<dbReference type="STRING" id="1050202.GCA_000384035_02084"/>
<sequence>MPRPSTPLLSMERIREHAVEIIDESGLEALSMRKLAERLGVRAASLYNYVPNKDELLQDIANSVMSEVDVSGFDSDWVTGLTVWARSYRAALAAHPNLVPFLASGPARRENALRRADAVHGGLISAGWPPRYATMIGASVKYLVLGSAMGSFAAGFPAEAEVYEERFPNLEHAHLLPRHATEIDHASFELALEAFVEGLRRRHAELTGED</sequence>
<evidence type="ECO:0000256" key="2">
    <source>
        <dbReference type="ARBA" id="ARBA00023015"/>
    </source>
</evidence>
<dbReference type="PRINTS" id="PR00400">
    <property type="entry name" value="TETREPRESSOR"/>
</dbReference>
<keyword evidence="4" id="KW-0804">Transcription</keyword>
<evidence type="ECO:0000256" key="1">
    <source>
        <dbReference type="ARBA" id="ARBA00022491"/>
    </source>
</evidence>
<evidence type="ECO:0000259" key="6">
    <source>
        <dbReference type="PROSITE" id="PS50977"/>
    </source>
</evidence>
<dbReference type="Pfam" id="PF02909">
    <property type="entry name" value="TetR_C_1"/>
    <property type="match status" value="1"/>
</dbReference>
<keyword evidence="8" id="KW-1185">Reference proteome</keyword>
<dbReference type="InterPro" id="IPR001647">
    <property type="entry name" value="HTH_TetR"/>
</dbReference>
<keyword evidence="2" id="KW-0805">Transcription regulation</keyword>
<dbReference type="PRINTS" id="PR00455">
    <property type="entry name" value="HTHTETR"/>
</dbReference>
<feature type="domain" description="HTH tetR-type" evidence="6">
    <location>
        <begin position="8"/>
        <end position="68"/>
    </location>
</feature>
<dbReference type="GO" id="GO:0003700">
    <property type="term" value="F:DNA-binding transcription factor activity"/>
    <property type="evidence" value="ECO:0007669"/>
    <property type="project" value="TreeGrafter"/>
</dbReference>
<comment type="caution">
    <text evidence="7">The sequence shown here is derived from an EMBL/GenBank/DDBJ whole genome shotgun (WGS) entry which is preliminary data.</text>
</comment>
<organism evidence="7 8">
    <name type="scientific">Actinopolyspora mortivallis</name>
    <dbReference type="NCBI Taxonomy" id="33906"/>
    <lineage>
        <taxon>Bacteria</taxon>
        <taxon>Bacillati</taxon>
        <taxon>Actinomycetota</taxon>
        <taxon>Actinomycetes</taxon>
        <taxon>Actinopolysporales</taxon>
        <taxon>Actinopolysporaceae</taxon>
        <taxon>Actinopolyspora</taxon>
    </lineage>
</organism>
<proteinExistence type="predicted"/>
<dbReference type="InterPro" id="IPR050109">
    <property type="entry name" value="HTH-type_TetR-like_transc_reg"/>
</dbReference>
<dbReference type="InterPro" id="IPR009057">
    <property type="entry name" value="Homeodomain-like_sf"/>
</dbReference>
<keyword evidence="3 5" id="KW-0238">DNA-binding</keyword>
<feature type="DNA-binding region" description="H-T-H motif" evidence="5">
    <location>
        <begin position="31"/>
        <end position="50"/>
    </location>
</feature>
<dbReference type="Proteomes" id="UP000239352">
    <property type="component" value="Unassembled WGS sequence"/>
</dbReference>
<dbReference type="GO" id="GO:0045892">
    <property type="term" value="P:negative regulation of DNA-templated transcription"/>
    <property type="evidence" value="ECO:0007669"/>
    <property type="project" value="InterPro"/>
</dbReference>
<dbReference type="PANTHER" id="PTHR30055:SF151">
    <property type="entry name" value="TRANSCRIPTIONAL REGULATORY PROTEIN"/>
    <property type="match status" value="1"/>
</dbReference>
<evidence type="ECO:0000256" key="5">
    <source>
        <dbReference type="PROSITE-ProRule" id="PRU00335"/>
    </source>
</evidence>
<accession>A0A2T0GZ22</accession>
<evidence type="ECO:0000313" key="8">
    <source>
        <dbReference type="Proteomes" id="UP000239352"/>
    </source>
</evidence>
<dbReference type="SUPFAM" id="SSF46689">
    <property type="entry name" value="Homeodomain-like"/>
    <property type="match status" value="1"/>
</dbReference>